<accession>A0A7I4YTA1</accession>
<dbReference type="InterPro" id="IPR036291">
    <property type="entry name" value="NAD(P)-bd_dom_sf"/>
</dbReference>
<protein>
    <submittedName>
        <fullName evidence="4">Dehydrogenase with different specificities related to short-chain alcohol dehydrogenase</fullName>
    </submittedName>
</protein>
<dbReference type="Proteomes" id="UP000025227">
    <property type="component" value="Unplaced"/>
</dbReference>
<dbReference type="PANTHER" id="PTHR43157">
    <property type="entry name" value="PHOSPHATIDYLINOSITOL-GLYCAN BIOSYNTHESIS CLASS F PROTEIN-RELATED"/>
    <property type="match status" value="1"/>
</dbReference>
<sequence>MDEIVFTPEKSDHFVNYVLLTAFLGTAMYLIRRYFKGAHFDDMHEQVSAKGLVAVVTGANSGIGLQTVRGLNLAKAKVYMLCRNEERGVAAKIKLAQMGCDATFLVNLRCDLADFSSVRECANEILEEEDKIDILINNAGVMFYPKYEKTVDGHEMTWQSNHLGHFLLTHLLLPAMEKAPKARIVIVSSKLHLKSKALDLATIDDEKKFGYFEPYNRSKLANVMHARALTRRLRELGIHHVTANSLHPGVVNTNLSRSTPLLKTPLRQITAPFRWFFLKTDSDGAQTSLFLALSKNVEGVSGKYFADCKVANENPLALNDQACDDLYKYSMEQCGITEIDE</sequence>
<dbReference type="AlphaFoldDB" id="A0A7I4YTA1"/>
<dbReference type="WBParaSite" id="HCON_00131840-00001">
    <property type="protein sequence ID" value="HCON_00131840-00001"/>
    <property type="gene ID" value="HCON_00131840"/>
</dbReference>
<evidence type="ECO:0000313" key="3">
    <source>
        <dbReference type="Proteomes" id="UP000025227"/>
    </source>
</evidence>
<keyword evidence="2" id="KW-0812">Transmembrane</keyword>
<dbReference type="PRINTS" id="PR00081">
    <property type="entry name" value="GDHRDH"/>
</dbReference>
<reference evidence="4" key="1">
    <citation type="submission" date="2020-12" db="UniProtKB">
        <authorList>
            <consortium name="WormBaseParasite"/>
        </authorList>
    </citation>
    <scope>IDENTIFICATION</scope>
    <source>
        <strain evidence="4">MHco3</strain>
    </source>
</reference>
<evidence type="ECO:0000256" key="2">
    <source>
        <dbReference type="SAM" id="Phobius"/>
    </source>
</evidence>
<dbReference type="SUPFAM" id="SSF51735">
    <property type="entry name" value="NAD(P)-binding Rossmann-fold domains"/>
    <property type="match status" value="1"/>
</dbReference>
<keyword evidence="2" id="KW-0472">Membrane</keyword>
<keyword evidence="1" id="KW-0560">Oxidoreductase</keyword>
<keyword evidence="2" id="KW-1133">Transmembrane helix</keyword>
<dbReference type="Pfam" id="PF00106">
    <property type="entry name" value="adh_short"/>
    <property type="match status" value="1"/>
</dbReference>
<dbReference type="OMA" id="CCHYRRY"/>
<evidence type="ECO:0000313" key="4">
    <source>
        <dbReference type="WBParaSite" id="HCON_00131840-00001"/>
    </source>
</evidence>
<dbReference type="OrthoDB" id="191139at2759"/>
<organism evidence="3 4">
    <name type="scientific">Haemonchus contortus</name>
    <name type="common">Barber pole worm</name>
    <dbReference type="NCBI Taxonomy" id="6289"/>
    <lineage>
        <taxon>Eukaryota</taxon>
        <taxon>Metazoa</taxon>
        <taxon>Ecdysozoa</taxon>
        <taxon>Nematoda</taxon>
        <taxon>Chromadorea</taxon>
        <taxon>Rhabditida</taxon>
        <taxon>Rhabditina</taxon>
        <taxon>Rhabditomorpha</taxon>
        <taxon>Strongyloidea</taxon>
        <taxon>Trichostrongylidae</taxon>
        <taxon>Haemonchus</taxon>
    </lineage>
</organism>
<name>A0A7I4YTA1_HAECO</name>
<proteinExistence type="predicted"/>
<keyword evidence="3" id="KW-1185">Reference proteome</keyword>
<dbReference type="InterPro" id="IPR002347">
    <property type="entry name" value="SDR_fam"/>
</dbReference>
<feature type="transmembrane region" description="Helical" evidence="2">
    <location>
        <begin position="14"/>
        <end position="31"/>
    </location>
</feature>
<dbReference type="Gene3D" id="3.40.50.720">
    <property type="entry name" value="NAD(P)-binding Rossmann-like Domain"/>
    <property type="match status" value="1"/>
</dbReference>
<dbReference type="PANTHER" id="PTHR43157:SF31">
    <property type="entry name" value="PHOSPHATIDYLINOSITOL-GLYCAN BIOSYNTHESIS CLASS F PROTEIN"/>
    <property type="match status" value="1"/>
</dbReference>
<dbReference type="CDD" id="cd05327">
    <property type="entry name" value="retinol-DH_like_SDR_c_like"/>
    <property type="match status" value="1"/>
</dbReference>
<evidence type="ECO:0000256" key="1">
    <source>
        <dbReference type="ARBA" id="ARBA00023002"/>
    </source>
</evidence>
<dbReference type="GO" id="GO:0016491">
    <property type="term" value="F:oxidoreductase activity"/>
    <property type="evidence" value="ECO:0007669"/>
    <property type="project" value="UniProtKB-KW"/>
</dbReference>